<evidence type="ECO:0000256" key="5">
    <source>
        <dbReference type="ARBA" id="ARBA00022525"/>
    </source>
</evidence>
<feature type="binding site" evidence="15">
    <location>
        <position position="575"/>
    </location>
    <ligand>
        <name>Ca(2+)</name>
        <dbReference type="ChEBI" id="CHEBI:29108"/>
    </ligand>
</feature>
<dbReference type="GO" id="GO:0004252">
    <property type="term" value="F:serine-type endopeptidase activity"/>
    <property type="evidence" value="ECO:0007669"/>
    <property type="project" value="UniProtKB-UniRule"/>
</dbReference>
<feature type="active site" description="Charge relay system" evidence="15">
    <location>
        <position position="288"/>
    </location>
</feature>
<evidence type="ECO:0000256" key="12">
    <source>
        <dbReference type="ARBA" id="ARBA00023026"/>
    </source>
</evidence>
<evidence type="ECO:0000256" key="13">
    <source>
        <dbReference type="ARBA" id="ARBA00023145"/>
    </source>
</evidence>
<evidence type="ECO:0000256" key="1">
    <source>
        <dbReference type="ARBA" id="ARBA00001910"/>
    </source>
</evidence>
<evidence type="ECO:0000256" key="2">
    <source>
        <dbReference type="ARBA" id="ARBA00002451"/>
    </source>
</evidence>
<sequence>MRYSLFAGLLALAGVNCRSTSHVEGEIVENIGPVPQGWKEVGAPAQDRKLHFRIAVHSPNHDLLEQTLMEISTPSHPRYGKHLKREELKELIKPRAESTDAVLNWLKEAGVPSDDIVDDGEWINFVALVSTAEEMMDTTFKTYQSLVRQDIKKIRTLHYSVPKVVREHIDMIQPTTRFGQIRPQISHIIDKEEVPFTTAAAVNATCNTTTTPDCLKALYNFGDYKPGNASVLIGVTGYLEQYARFKDFASFATQFAPWAVGSNFTWTSVDGGQLDQRATNDSVEANLDVQYTLGLTAPAVKTNFYSTPNRGPLVPDLDQPSEDDNQNEPYLEFFTYLVGLPDEQLPQVLTTSYGEDEQSVPAEYNKKVCDIIGQLGTRGVSVIFSSGDTGVGSACQTNDGKNTTRFLPIFPAACPYVTSVGGTTQVEPEIAVSFSSGGFSDLYDRPSYQDAAVSGYLTKLGSQWEGLYNPNGRGFPDVAAQGTGYRVVDKGVQIRVGGTSASAPTFASVIALLNNARLSGGKPSMGFLNPWLYSQGAAGLNDIVGGGSTGCTGRSIYSGLKAPYVPYASWNATEGWDPVTGLGTPDFGKLLKISEAGTYGRRRGMRGQY</sequence>
<feature type="signal peptide" evidence="16">
    <location>
        <begin position="1"/>
        <end position="17"/>
    </location>
</feature>
<name>A0A6A6IH71_9PLEO</name>
<keyword evidence="10 15" id="KW-0720">Serine protease</keyword>
<dbReference type="GO" id="GO:0046872">
    <property type="term" value="F:metal ion binding"/>
    <property type="evidence" value="ECO:0007669"/>
    <property type="project" value="UniProtKB-UniRule"/>
</dbReference>
<dbReference type="Proteomes" id="UP000800094">
    <property type="component" value="Unassembled WGS sequence"/>
</dbReference>
<keyword evidence="19" id="KW-1185">Reference proteome</keyword>
<evidence type="ECO:0000256" key="7">
    <source>
        <dbReference type="ARBA" id="ARBA00022723"/>
    </source>
</evidence>
<proteinExistence type="predicted"/>
<organism evidence="18 19">
    <name type="scientific">Trematosphaeria pertusa</name>
    <dbReference type="NCBI Taxonomy" id="390896"/>
    <lineage>
        <taxon>Eukaryota</taxon>
        <taxon>Fungi</taxon>
        <taxon>Dikarya</taxon>
        <taxon>Ascomycota</taxon>
        <taxon>Pezizomycotina</taxon>
        <taxon>Dothideomycetes</taxon>
        <taxon>Pleosporomycetidae</taxon>
        <taxon>Pleosporales</taxon>
        <taxon>Massarineae</taxon>
        <taxon>Trematosphaeriaceae</taxon>
        <taxon>Trematosphaeria</taxon>
    </lineage>
</organism>
<comment type="catalytic activity">
    <reaction evidence="1">
        <text>Release of an N-terminal tripeptide from a polypeptide.</text>
        <dbReference type="EC" id="3.4.14.10"/>
    </reaction>
</comment>
<dbReference type="OrthoDB" id="409122at2759"/>
<dbReference type="CDD" id="cd04056">
    <property type="entry name" value="Peptidases_S53"/>
    <property type="match status" value="1"/>
</dbReference>
<keyword evidence="14" id="KW-0325">Glycoprotein</keyword>
<dbReference type="SUPFAM" id="SSF52743">
    <property type="entry name" value="Subtilisin-like"/>
    <property type="match status" value="1"/>
</dbReference>
<comment type="subcellular location">
    <subcellularLocation>
        <location evidence="3">Secreted</location>
        <location evidence="3">Extracellular space</location>
    </subcellularLocation>
</comment>
<keyword evidence="6 15" id="KW-0645">Protease</keyword>
<feature type="binding site" evidence="15">
    <location>
        <position position="577"/>
    </location>
    <ligand>
        <name>Ca(2+)</name>
        <dbReference type="ChEBI" id="CHEBI:29108"/>
    </ligand>
</feature>
<gene>
    <name evidence="18" type="ORF">BU26DRAFT_531232</name>
</gene>
<feature type="domain" description="Peptidase S53" evidence="17">
    <location>
        <begin position="209"/>
        <end position="597"/>
    </location>
</feature>
<evidence type="ECO:0000256" key="8">
    <source>
        <dbReference type="ARBA" id="ARBA00022729"/>
    </source>
</evidence>
<evidence type="ECO:0000256" key="16">
    <source>
        <dbReference type="SAM" id="SignalP"/>
    </source>
</evidence>
<dbReference type="SMART" id="SM00944">
    <property type="entry name" value="Pro-kuma_activ"/>
    <property type="match status" value="1"/>
</dbReference>
<evidence type="ECO:0000256" key="9">
    <source>
        <dbReference type="ARBA" id="ARBA00022801"/>
    </source>
</evidence>
<dbReference type="Pfam" id="PF09286">
    <property type="entry name" value="Pro-kuma_activ"/>
    <property type="match status" value="1"/>
</dbReference>
<comment type="function">
    <text evidence="2">Secreted tripeptidyl-peptidase which degrades proteins at acidic pHs and is involved in virulence.</text>
</comment>
<evidence type="ECO:0000256" key="3">
    <source>
        <dbReference type="ARBA" id="ARBA00004239"/>
    </source>
</evidence>
<evidence type="ECO:0000256" key="15">
    <source>
        <dbReference type="PROSITE-ProRule" id="PRU01032"/>
    </source>
</evidence>
<dbReference type="PANTHER" id="PTHR14218:SF35">
    <property type="entry name" value="PEPTIDASE S53 DOMAIN-CONTAINING PROTEIN"/>
    <property type="match status" value="1"/>
</dbReference>
<evidence type="ECO:0000313" key="18">
    <source>
        <dbReference type="EMBL" id="KAF2249388.1"/>
    </source>
</evidence>
<evidence type="ECO:0000256" key="14">
    <source>
        <dbReference type="ARBA" id="ARBA00023180"/>
    </source>
</evidence>
<dbReference type="GeneID" id="54584341"/>
<feature type="active site" description="Charge relay system" evidence="15">
    <location>
        <position position="284"/>
    </location>
</feature>
<dbReference type="PANTHER" id="PTHR14218">
    <property type="entry name" value="PROTEASE S8 TRIPEPTIDYL PEPTIDASE I CLN2"/>
    <property type="match status" value="1"/>
</dbReference>
<evidence type="ECO:0000256" key="11">
    <source>
        <dbReference type="ARBA" id="ARBA00022837"/>
    </source>
</evidence>
<dbReference type="EMBL" id="ML987195">
    <property type="protein sequence ID" value="KAF2249388.1"/>
    <property type="molecule type" value="Genomic_DNA"/>
</dbReference>
<dbReference type="InterPro" id="IPR000209">
    <property type="entry name" value="Peptidase_S8/S53_dom"/>
</dbReference>
<keyword evidence="7 15" id="KW-0479">Metal-binding</keyword>
<dbReference type="EC" id="3.4.14.10" evidence="4"/>
<evidence type="ECO:0000259" key="17">
    <source>
        <dbReference type="PROSITE" id="PS51695"/>
    </source>
</evidence>
<dbReference type="AlphaFoldDB" id="A0A6A6IH71"/>
<dbReference type="InterPro" id="IPR030400">
    <property type="entry name" value="Sedolisin_dom"/>
</dbReference>
<accession>A0A6A6IH71</accession>
<dbReference type="InterPro" id="IPR050819">
    <property type="entry name" value="Tripeptidyl-peptidase_I"/>
</dbReference>
<reference evidence="18" key="1">
    <citation type="journal article" date="2020" name="Stud. Mycol.">
        <title>101 Dothideomycetes genomes: a test case for predicting lifestyles and emergence of pathogens.</title>
        <authorList>
            <person name="Haridas S."/>
            <person name="Albert R."/>
            <person name="Binder M."/>
            <person name="Bloem J."/>
            <person name="Labutti K."/>
            <person name="Salamov A."/>
            <person name="Andreopoulos B."/>
            <person name="Baker S."/>
            <person name="Barry K."/>
            <person name="Bills G."/>
            <person name="Bluhm B."/>
            <person name="Cannon C."/>
            <person name="Castanera R."/>
            <person name="Culley D."/>
            <person name="Daum C."/>
            <person name="Ezra D."/>
            <person name="Gonzalez J."/>
            <person name="Henrissat B."/>
            <person name="Kuo A."/>
            <person name="Liang C."/>
            <person name="Lipzen A."/>
            <person name="Lutzoni F."/>
            <person name="Magnuson J."/>
            <person name="Mondo S."/>
            <person name="Nolan M."/>
            <person name="Ohm R."/>
            <person name="Pangilinan J."/>
            <person name="Park H.-J."/>
            <person name="Ramirez L."/>
            <person name="Alfaro M."/>
            <person name="Sun H."/>
            <person name="Tritt A."/>
            <person name="Yoshinaga Y."/>
            <person name="Zwiers L.-H."/>
            <person name="Turgeon B."/>
            <person name="Goodwin S."/>
            <person name="Spatafora J."/>
            <person name="Crous P."/>
            <person name="Grigoriev I."/>
        </authorList>
    </citation>
    <scope>NUCLEOTIDE SEQUENCE</scope>
    <source>
        <strain evidence="18">CBS 122368</strain>
    </source>
</reference>
<keyword evidence="5" id="KW-0964">Secreted</keyword>
<dbReference type="Gene3D" id="3.40.50.200">
    <property type="entry name" value="Peptidase S8/S53 domain"/>
    <property type="match status" value="1"/>
</dbReference>
<evidence type="ECO:0000256" key="10">
    <source>
        <dbReference type="ARBA" id="ARBA00022825"/>
    </source>
</evidence>
<evidence type="ECO:0000256" key="4">
    <source>
        <dbReference type="ARBA" id="ARBA00012462"/>
    </source>
</evidence>
<feature type="binding site" evidence="15">
    <location>
        <position position="542"/>
    </location>
    <ligand>
        <name>Ca(2+)</name>
        <dbReference type="ChEBI" id="CHEBI:29108"/>
    </ligand>
</feature>
<dbReference type="PROSITE" id="PS51695">
    <property type="entry name" value="SEDOLISIN"/>
    <property type="match status" value="1"/>
</dbReference>
<dbReference type="GO" id="GO:0008240">
    <property type="term" value="F:tripeptidyl-peptidase activity"/>
    <property type="evidence" value="ECO:0007669"/>
    <property type="project" value="UniProtKB-EC"/>
</dbReference>
<comment type="cofactor">
    <cofactor evidence="15">
        <name>Ca(2+)</name>
        <dbReference type="ChEBI" id="CHEBI:29108"/>
    </cofactor>
    <text evidence="15">Binds 1 Ca(2+) ion per subunit.</text>
</comment>
<evidence type="ECO:0000256" key="6">
    <source>
        <dbReference type="ARBA" id="ARBA00022670"/>
    </source>
</evidence>
<dbReference type="Pfam" id="PF00082">
    <property type="entry name" value="Peptidase_S8"/>
    <property type="match status" value="1"/>
</dbReference>
<dbReference type="RefSeq" id="XP_033684392.1">
    <property type="nucleotide sequence ID" value="XM_033831011.1"/>
</dbReference>
<keyword evidence="9 15" id="KW-0378">Hydrolase</keyword>
<feature type="active site" description="Charge relay system" evidence="15">
    <location>
        <position position="500"/>
    </location>
</feature>
<dbReference type="FunFam" id="3.40.50.200:FF:000015">
    <property type="entry name" value="Tripeptidyl peptidase A"/>
    <property type="match status" value="1"/>
</dbReference>
<feature type="chain" id="PRO_5025417343" description="tripeptidyl-peptidase II" evidence="16">
    <location>
        <begin position="18"/>
        <end position="609"/>
    </location>
</feature>
<keyword evidence="11 15" id="KW-0106">Calcium</keyword>
<dbReference type="SUPFAM" id="SSF54897">
    <property type="entry name" value="Protease propeptides/inhibitors"/>
    <property type="match status" value="1"/>
</dbReference>
<protein>
    <recommendedName>
        <fullName evidence="4">tripeptidyl-peptidase II</fullName>
        <ecNumber evidence="4">3.4.14.10</ecNumber>
    </recommendedName>
</protein>
<keyword evidence="12" id="KW-0843">Virulence</keyword>
<dbReference type="CDD" id="cd11377">
    <property type="entry name" value="Pro-peptidase_S53"/>
    <property type="match status" value="1"/>
</dbReference>
<keyword evidence="13" id="KW-0865">Zymogen</keyword>
<dbReference type="InterPro" id="IPR036852">
    <property type="entry name" value="Peptidase_S8/S53_dom_sf"/>
</dbReference>
<keyword evidence="8 16" id="KW-0732">Signal</keyword>
<evidence type="ECO:0000313" key="19">
    <source>
        <dbReference type="Proteomes" id="UP000800094"/>
    </source>
</evidence>
<dbReference type="GO" id="GO:0006508">
    <property type="term" value="P:proteolysis"/>
    <property type="evidence" value="ECO:0007669"/>
    <property type="project" value="UniProtKB-KW"/>
</dbReference>
<dbReference type="InterPro" id="IPR015366">
    <property type="entry name" value="S53_propep"/>
</dbReference>
<feature type="binding site" evidence="15">
    <location>
        <position position="543"/>
    </location>
    <ligand>
        <name>Ca(2+)</name>
        <dbReference type="ChEBI" id="CHEBI:29108"/>
    </ligand>
</feature>
<dbReference type="GO" id="GO:0005576">
    <property type="term" value="C:extracellular region"/>
    <property type="evidence" value="ECO:0007669"/>
    <property type="project" value="UniProtKB-SubCell"/>
</dbReference>